<keyword evidence="3" id="KW-1185">Reference proteome</keyword>
<dbReference type="OrthoDB" id="81275at2157"/>
<feature type="coiled-coil region" evidence="1">
    <location>
        <begin position="71"/>
        <end position="102"/>
    </location>
</feature>
<dbReference type="EMBL" id="QLOE01000005">
    <property type="protein sequence ID" value="RAO78976.1"/>
    <property type="molecule type" value="Genomic_DNA"/>
</dbReference>
<accession>A0A328PH46</accession>
<sequence length="155" mass="18371">MIIITRKENIIYEEITDLKLEFIDGIPENIIKGRIDISEHDYHEILNNLQSKNLIIREDGKIKPQDVKDKIKVVENKREVKIEELNQLEKETIKIIKNLTENGLIPRYTLEGNLLYGKLKLDNLQMYRILLSLENKKILKKIKRKDGEYYKLLSP</sequence>
<protein>
    <submittedName>
        <fullName evidence="2">Uncharacterized protein</fullName>
    </submittedName>
</protein>
<keyword evidence="1" id="KW-0175">Coiled coil</keyword>
<evidence type="ECO:0000256" key="1">
    <source>
        <dbReference type="SAM" id="Coils"/>
    </source>
</evidence>
<comment type="caution">
    <text evidence="2">The sequence shown here is derived from an EMBL/GenBank/DDBJ whole genome shotgun (WGS) entry which is preliminary data.</text>
</comment>
<organism evidence="2 3">
    <name type="scientific">Methanothermobacter tenebrarum</name>
    <dbReference type="NCBI Taxonomy" id="680118"/>
    <lineage>
        <taxon>Archaea</taxon>
        <taxon>Methanobacteriati</taxon>
        <taxon>Methanobacteriota</taxon>
        <taxon>Methanomada group</taxon>
        <taxon>Methanobacteria</taxon>
        <taxon>Methanobacteriales</taxon>
        <taxon>Methanobacteriaceae</taxon>
        <taxon>Methanothermobacter</taxon>
    </lineage>
</organism>
<proteinExistence type="predicted"/>
<dbReference type="RefSeq" id="WP_112093953.1">
    <property type="nucleotide sequence ID" value="NZ_QLOE01000005.1"/>
</dbReference>
<reference evidence="2 3" key="1">
    <citation type="submission" date="2018-06" db="EMBL/GenBank/DDBJ databases">
        <title>Draft genome sequence of hyperthermophilic methanogen Methanothermobacter tenebrarum sp. MCM-B 1447.</title>
        <authorList>
            <person name="Pore S.D."/>
            <person name="Dagar S."/>
            <person name="Dhakephalkar P.K."/>
        </authorList>
    </citation>
    <scope>NUCLEOTIDE SEQUENCE [LARGE SCALE GENOMIC DNA]</scope>
    <source>
        <strain evidence="2 3">MCM B 1447</strain>
    </source>
</reference>
<gene>
    <name evidence="2" type="ORF">DPC56_04870</name>
</gene>
<evidence type="ECO:0000313" key="2">
    <source>
        <dbReference type="EMBL" id="RAO78976.1"/>
    </source>
</evidence>
<dbReference type="AlphaFoldDB" id="A0A328PH46"/>
<name>A0A328PH46_9EURY</name>
<dbReference type="Proteomes" id="UP000249782">
    <property type="component" value="Unassembled WGS sequence"/>
</dbReference>
<evidence type="ECO:0000313" key="3">
    <source>
        <dbReference type="Proteomes" id="UP000249782"/>
    </source>
</evidence>